<dbReference type="PANTHER" id="PTHR33515:SF1">
    <property type="entry name" value="RIBOSOME-BINDING FACTOR A, CHLOROPLASTIC-RELATED"/>
    <property type="match status" value="1"/>
</dbReference>
<accession>A0A937X621</accession>
<dbReference type="InterPro" id="IPR020053">
    <property type="entry name" value="Ribosome-bd_factorA_CS"/>
</dbReference>
<comment type="similarity">
    <text evidence="2">Belongs to the RbfA family.</text>
</comment>
<dbReference type="Gene3D" id="3.30.300.20">
    <property type="match status" value="1"/>
</dbReference>
<evidence type="ECO:0000313" key="4">
    <source>
        <dbReference type="Proteomes" id="UP000703893"/>
    </source>
</evidence>
<keyword evidence="2" id="KW-0963">Cytoplasm</keyword>
<keyword evidence="1 2" id="KW-0690">Ribosome biogenesis</keyword>
<dbReference type="InterPro" id="IPR023799">
    <property type="entry name" value="RbfA_dom_sf"/>
</dbReference>
<dbReference type="SUPFAM" id="SSF89919">
    <property type="entry name" value="Ribosome-binding factor A, RbfA"/>
    <property type="match status" value="1"/>
</dbReference>
<comment type="subcellular location">
    <subcellularLocation>
        <location evidence="2">Cytoplasm</location>
    </subcellularLocation>
</comment>
<organism evidence="3 4">
    <name type="scientific">Candidatus Tanganyikabacteria bacterium</name>
    <dbReference type="NCBI Taxonomy" id="2961651"/>
    <lineage>
        <taxon>Bacteria</taxon>
        <taxon>Bacillati</taxon>
        <taxon>Candidatus Sericytochromatia</taxon>
        <taxon>Candidatus Tanganyikabacteria</taxon>
    </lineage>
</organism>
<dbReference type="GO" id="GO:0043024">
    <property type="term" value="F:ribosomal small subunit binding"/>
    <property type="evidence" value="ECO:0007669"/>
    <property type="project" value="TreeGrafter"/>
</dbReference>
<dbReference type="HAMAP" id="MF_00003">
    <property type="entry name" value="RbfA"/>
    <property type="match status" value="1"/>
</dbReference>
<dbReference type="InterPro" id="IPR015946">
    <property type="entry name" value="KH_dom-like_a/b"/>
</dbReference>
<sequence length="127" mass="14075">MSTQRADRIGEAIKRLVSELLQRRLKDSRITGMVSITDVEVSGDLRHAKVFVSIYGNEESQKLTMEGLKSASGMVRSEVGKSLGLRFAPEIQFRLDTSIERGAKIAAILQQIKGERTDTDHDSAVNE</sequence>
<protein>
    <recommendedName>
        <fullName evidence="2">Ribosome-binding factor A</fullName>
    </recommendedName>
</protein>
<comment type="function">
    <text evidence="2">One of several proteins that assist in the late maturation steps of the functional core of the 30S ribosomal subunit. Associates with free 30S ribosomal subunits (but not with 30S subunits that are part of 70S ribosomes or polysomes). Required for efficient processing of 16S rRNA. May interact with the 5'-terminal helix region of 16S rRNA.</text>
</comment>
<name>A0A937X621_9BACT</name>
<dbReference type="PANTHER" id="PTHR33515">
    <property type="entry name" value="RIBOSOME-BINDING FACTOR A, CHLOROPLASTIC-RELATED"/>
    <property type="match status" value="1"/>
</dbReference>
<evidence type="ECO:0000256" key="2">
    <source>
        <dbReference type="HAMAP-Rule" id="MF_00003"/>
    </source>
</evidence>
<dbReference type="Pfam" id="PF02033">
    <property type="entry name" value="RBFA"/>
    <property type="match status" value="1"/>
</dbReference>
<gene>
    <name evidence="2 3" type="primary">rbfA</name>
    <name evidence="3" type="ORF">FJZ00_09800</name>
</gene>
<evidence type="ECO:0000256" key="1">
    <source>
        <dbReference type="ARBA" id="ARBA00022517"/>
    </source>
</evidence>
<dbReference type="NCBIfam" id="TIGR00082">
    <property type="entry name" value="rbfA"/>
    <property type="match status" value="1"/>
</dbReference>
<dbReference type="PROSITE" id="PS01319">
    <property type="entry name" value="RBFA"/>
    <property type="match status" value="1"/>
</dbReference>
<dbReference type="GO" id="GO:0005829">
    <property type="term" value="C:cytosol"/>
    <property type="evidence" value="ECO:0007669"/>
    <property type="project" value="TreeGrafter"/>
</dbReference>
<comment type="subunit">
    <text evidence="2">Monomer. Binds 30S ribosomal subunits, but not 50S ribosomal subunits or 70S ribosomes.</text>
</comment>
<comment type="caution">
    <text evidence="3">The sequence shown here is derived from an EMBL/GenBank/DDBJ whole genome shotgun (WGS) entry which is preliminary data.</text>
</comment>
<dbReference type="EMBL" id="VGJX01000575">
    <property type="protein sequence ID" value="MBM3275437.1"/>
    <property type="molecule type" value="Genomic_DNA"/>
</dbReference>
<evidence type="ECO:0000313" key="3">
    <source>
        <dbReference type="EMBL" id="MBM3275437.1"/>
    </source>
</evidence>
<dbReference type="Proteomes" id="UP000703893">
    <property type="component" value="Unassembled WGS sequence"/>
</dbReference>
<dbReference type="GO" id="GO:0030490">
    <property type="term" value="P:maturation of SSU-rRNA"/>
    <property type="evidence" value="ECO:0007669"/>
    <property type="project" value="UniProtKB-UniRule"/>
</dbReference>
<reference evidence="3 4" key="1">
    <citation type="submission" date="2019-03" db="EMBL/GenBank/DDBJ databases">
        <title>Lake Tanganyika Metagenome-Assembled Genomes (MAGs).</title>
        <authorList>
            <person name="Tran P."/>
        </authorList>
    </citation>
    <scope>NUCLEOTIDE SEQUENCE [LARGE SCALE GENOMIC DNA]</scope>
    <source>
        <strain evidence="3">K_DeepCast_65m_m2_236</strain>
    </source>
</reference>
<dbReference type="AlphaFoldDB" id="A0A937X621"/>
<proteinExistence type="inferred from homology"/>
<dbReference type="InterPro" id="IPR000238">
    <property type="entry name" value="RbfA"/>
</dbReference>